<keyword evidence="3" id="KW-0472">Membrane</keyword>
<dbReference type="RefSeq" id="XP_005848563.1">
    <property type="nucleotide sequence ID" value="XM_005848501.1"/>
</dbReference>
<evidence type="ECO:0000256" key="3">
    <source>
        <dbReference type="SAM" id="Phobius"/>
    </source>
</evidence>
<dbReference type="InParanoid" id="E1ZCM8"/>
<protein>
    <submittedName>
        <fullName evidence="4">Uncharacterized protein</fullName>
    </submittedName>
</protein>
<dbReference type="EMBL" id="GL433842">
    <property type="protein sequence ID" value="EFN56461.1"/>
    <property type="molecule type" value="Genomic_DNA"/>
</dbReference>
<feature type="region of interest" description="Disordered" evidence="2">
    <location>
        <begin position="604"/>
        <end position="635"/>
    </location>
</feature>
<evidence type="ECO:0000256" key="2">
    <source>
        <dbReference type="SAM" id="MobiDB-lite"/>
    </source>
</evidence>
<name>E1ZCM8_CHLVA</name>
<reference evidence="4 5" key="1">
    <citation type="journal article" date="2010" name="Plant Cell">
        <title>The Chlorella variabilis NC64A genome reveals adaptation to photosymbiosis, coevolution with viruses, and cryptic sex.</title>
        <authorList>
            <person name="Blanc G."/>
            <person name="Duncan G."/>
            <person name="Agarkova I."/>
            <person name="Borodovsky M."/>
            <person name="Gurnon J."/>
            <person name="Kuo A."/>
            <person name="Lindquist E."/>
            <person name="Lucas S."/>
            <person name="Pangilinan J."/>
            <person name="Polle J."/>
            <person name="Salamov A."/>
            <person name="Terry A."/>
            <person name="Yamada T."/>
            <person name="Dunigan D.D."/>
            <person name="Grigoriev I.V."/>
            <person name="Claverie J.M."/>
            <person name="Van Etten J.L."/>
        </authorList>
    </citation>
    <scope>NUCLEOTIDE SEQUENCE [LARGE SCALE GENOMIC DNA]</scope>
    <source>
        <strain evidence="4 5">NC64A</strain>
    </source>
</reference>
<evidence type="ECO:0000313" key="5">
    <source>
        <dbReference type="Proteomes" id="UP000008141"/>
    </source>
</evidence>
<keyword evidence="5" id="KW-1185">Reference proteome</keyword>
<dbReference type="GeneID" id="17355811"/>
<dbReference type="Proteomes" id="UP000008141">
    <property type="component" value="Unassembled WGS sequence"/>
</dbReference>
<accession>E1ZCM8</accession>
<gene>
    <name evidence="4" type="ORF">CHLNCDRAFT_145126</name>
</gene>
<keyword evidence="3" id="KW-1133">Transmembrane helix</keyword>
<feature type="coiled-coil region" evidence="1">
    <location>
        <begin position="719"/>
        <end position="824"/>
    </location>
</feature>
<keyword evidence="3" id="KW-0812">Transmembrane</keyword>
<evidence type="ECO:0000256" key="1">
    <source>
        <dbReference type="SAM" id="Coils"/>
    </source>
</evidence>
<organism evidence="5">
    <name type="scientific">Chlorella variabilis</name>
    <name type="common">Green alga</name>
    <dbReference type="NCBI Taxonomy" id="554065"/>
    <lineage>
        <taxon>Eukaryota</taxon>
        <taxon>Viridiplantae</taxon>
        <taxon>Chlorophyta</taxon>
        <taxon>core chlorophytes</taxon>
        <taxon>Trebouxiophyceae</taxon>
        <taxon>Chlorellales</taxon>
        <taxon>Chlorellaceae</taxon>
        <taxon>Chlorella clade</taxon>
        <taxon>Chlorella</taxon>
    </lineage>
</organism>
<dbReference type="AlphaFoldDB" id="E1ZCM8"/>
<feature type="region of interest" description="Disordered" evidence="2">
    <location>
        <begin position="487"/>
        <end position="533"/>
    </location>
</feature>
<dbReference type="KEGG" id="cvr:CHLNCDRAFT_145126"/>
<feature type="transmembrane region" description="Helical" evidence="3">
    <location>
        <begin position="21"/>
        <end position="39"/>
    </location>
</feature>
<feature type="compositionally biased region" description="Low complexity" evidence="2">
    <location>
        <begin position="616"/>
        <end position="628"/>
    </location>
</feature>
<proteinExistence type="predicted"/>
<evidence type="ECO:0000313" key="4">
    <source>
        <dbReference type="EMBL" id="EFN56461.1"/>
    </source>
</evidence>
<keyword evidence="1" id="KW-0175">Coiled coil</keyword>
<sequence length="1132" mass="116146">MAPQAHSDAAADKKRRWSGEGGVLVLVGILAAITLHLLVSRASEAPSVGILATWQPAQPPAAPLCVAGQLLLTARRWFGSKVQGSTAVGSATVDLSRKSELPLAPPAPAPPGDPLVGQLQQELAACSKELSATTVQTSVCQQEAAAYSHAASDNERQLAACRHGAGSLNEQLATCRNAAKTSADQLEACASASRDHERKVGACIGGEQQCREQLAAAGAEGERCVQQLAACRSTAQDGEQRLKAAVAEGQRCDGELSASASEAQGCKQQLRQAVVELREAEAAAASDAHTCKQQLSQAAVEVNAAEAPAAKAIAACAASAAVVCDIDAGAGAGSHSAGTEASPAWCTCDLCKAASTAAVCCAAAVLAASVALLRGDRMLARLQQLLDERGEQEEQEEEEEEEAGAVAAATDVVEAVLDAGGAGSGDEHEEGAAYEAAADASVTVSVVGSLLTSPDAAGAEAPPAKAVLSPQEMAAEPAAGAALLEAPQAAPQPGRPPVPAPAAGGSPPGEGLAGPRRWPTAPEEEAAAAAAEADGAGFRPLEAGAARLAATGTVPGLDAPVPVGTVARRVSEIEELLRSPPRPATARRSLRYPSFHLPSARAASSWSKHFDGSEGAGPSSSDSGSWDSGDGEAEGGVAASASLQHNPLYRGGTGVAASSSAEAEVVLYCGESSNPLYRPTASSEAEWEQGAGEAGACAFSLLDNELFAATEAAAKEHAAAAVALQVQQLQDVVAALQQQLARQAAAAAAALESAQAATAAERRARREEAAAAREALAAMCAQLEAAQRRLAEEQGALAAARQEAAAARRQLAALTAHLEHLQLMAACDASQAGRQLGLLSRLLSCRSSEAERLLVQLQLQPGGDLQREAEFRASLVIKSRPTELQLRILGCCTWAFQALRASDCASSLWVAWKQPGLPFKQRCWALAIGNLVQVMCGCLCYHSVYPPRDSAPTLLSLFLVMSGNGTIYLLAFSKLTPLPFRWQVPLLTAMAVVLLAHGPDFCTNQQLQQGYRLIHVVSSAALPLLVPGALAELPEGALLAGLVAGQDPPTAAALCRRYQGGAVVLCYAAVVAHLYGSEVRRREDFVERRSRPGAAAAAAAAATTAAQWQAERAVPGAAAPMQRAPASMSTWI</sequence>